<dbReference type="EMBL" id="CAJOBI010096801">
    <property type="protein sequence ID" value="CAF4569113.1"/>
    <property type="molecule type" value="Genomic_DNA"/>
</dbReference>
<dbReference type="Proteomes" id="UP000681720">
    <property type="component" value="Unassembled WGS sequence"/>
</dbReference>
<organism evidence="2 4">
    <name type="scientific">Rotaria magnacalcarata</name>
    <dbReference type="NCBI Taxonomy" id="392030"/>
    <lineage>
        <taxon>Eukaryota</taxon>
        <taxon>Metazoa</taxon>
        <taxon>Spiralia</taxon>
        <taxon>Gnathifera</taxon>
        <taxon>Rotifera</taxon>
        <taxon>Eurotatoria</taxon>
        <taxon>Bdelloidea</taxon>
        <taxon>Philodinida</taxon>
        <taxon>Philodinidae</taxon>
        <taxon>Rotaria</taxon>
    </lineage>
</organism>
<dbReference type="Pfam" id="PF01535">
    <property type="entry name" value="PPR"/>
    <property type="match status" value="1"/>
</dbReference>
<dbReference type="InterPro" id="IPR046849">
    <property type="entry name" value="E2_motif"/>
</dbReference>
<dbReference type="GO" id="GO:0009451">
    <property type="term" value="P:RNA modification"/>
    <property type="evidence" value="ECO:0007669"/>
    <property type="project" value="InterPro"/>
</dbReference>
<gene>
    <name evidence="3" type="ORF">GIL414_LOCUS42228</name>
    <name evidence="2" type="ORF">SMN809_LOCUS37781</name>
</gene>
<dbReference type="GO" id="GO:0008270">
    <property type="term" value="F:zinc ion binding"/>
    <property type="evidence" value="ECO:0007669"/>
    <property type="project" value="InterPro"/>
</dbReference>
<dbReference type="Pfam" id="PF14432">
    <property type="entry name" value="DYW_deaminase"/>
    <property type="match status" value="1"/>
</dbReference>
<accession>A0A8S2YN92</accession>
<dbReference type="InterPro" id="IPR046960">
    <property type="entry name" value="PPR_At4g14850-like_plant"/>
</dbReference>
<protein>
    <recommendedName>
        <fullName evidence="1">DYW domain-containing protein</fullName>
    </recommendedName>
</protein>
<dbReference type="Pfam" id="PF20431">
    <property type="entry name" value="E_motif"/>
    <property type="match status" value="1"/>
</dbReference>
<dbReference type="PANTHER" id="PTHR47926">
    <property type="entry name" value="PENTATRICOPEPTIDE REPEAT-CONTAINING PROTEIN"/>
    <property type="match status" value="1"/>
</dbReference>
<evidence type="ECO:0000313" key="2">
    <source>
        <dbReference type="EMBL" id="CAF4569113.1"/>
    </source>
</evidence>
<dbReference type="Gene3D" id="1.25.40.10">
    <property type="entry name" value="Tetratricopeptide repeat domain"/>
    <property type="match status" value="1"/>
</dbReference>
<dbReference type="InterPro" id="IPR032867">
    <property type="entry name" value="DYW_dom"/>
</dbReference>
<dbReference type="EMBL" id="CAJOBJ010121826">
    <property type="protein sequence ID" value="CAF4679697.1"/>
    <property type="molecule type" value="Genomic_DNA"/>
</dbReference>
<proteinExistence type="predicted"/>
<evidence type="ECO:0000259" key="1">
    <source>
        <dbReference type="Pfam" id="PF14432"/>
    </source>
</evidence>
<dbReference type="GO" id="GO:0003723">
    <property type="term" value="F:RNA binding"/>
    <property type="evidence" value="ECO:0007669"/>
    <property type="project" value="InterPro"/>
</dbReference>
<feature type="domain" description="DYW" evidence="1">
    <location>
        <begin position="170"/>
        <end position="260"/>
    </location>
</feature>
<comment type="caution">
    <text evidence="2">The sequence shown here is derived from an EMBL/GenBank/DDBJ whole genome shotgun (WGS) entry which is preliminary data.</text>
</comment>
<feature type="non-terminal residue" evidence="2">
    <location>
        <position position="1"/>
    </location>
</feature>
<dbReference type="AlphaFoldDB" id="A0A8S2YN92"/>
<dbReference type="InterPro" id="IPR046848">
    <property type="entry name" value="E_motif"/>
</dbReference>
<dbReference type="InterPro" id="IPR002885">
    <property type="entry name" value="PPR_rpt"/>
</dbReference>
<dbReference type="InterPro" id="IPR011990">
    <property type="entry name" value="TPR-like_helical_dom_sf"/>
</dbReference>
<sequence>SHSGLVDEARSIFQNAQIKTLKIFTSMVDCLSRASFFEEAQKLIDEFEHNQQSVLPMYMALLSGVRNDKNSQLSQQIYDRMKQRFPEINNSLTPAMVLLANIYASSGEINKASDIKIQLAKSGAKKKVGLSWTVVLGQLYEFRAHDQTHPRSSEIYAEMEKISKELIEHGHQYDSSWVTRPLDHDETIASVLCGHSEKLAIAWNFVANPTTSRIQVTKNLRVCGDCHRATKLIAAIRQCEIVVRDANRIHHFYTNGKCKIKRKQMMYYFTFSIVDTETSLFNVGEDFQALVSIAVVSPYFFLQNTLYTCDLEKRAQTMNDYYSTTDPPSILYKSM</sequence>
<name>A0A8S2YN92_9BILA</name>
<dbReference type="Pfam" id="PF20430">
    <property type="entry name" value="Eplus_motif"/>
    <property type="match status" value="1"/>
</dbReference>
<dbReference type="Proteomes" id="UP000676336">
    <property type="component" value="Unassembled WGS sequence"/>
</dbReference>
<evidence type="ECO:0000313" key="3">
    <source>
        <dbReference type="EMBL" id="CAF4679697.1"/>
    </source>
</evidence>
<reference evidence="2" key="1">
    <citation type="submission" date="2021-02" db="EMBL/GenBank/DDBJ databases">
        <authorList>
            <person name="Nowell W R."/>
        </authorList>
    </citation>
    <scope>NUCLEOTIDE SEQUENCE</scope>
</reference>
<evidence type="ECO:0000313" key="4">
    <source>
        <dbReference type="Proteomes" id="UP000676336"/>
    </source>
</evidence>